<evidence type="ECO:0000313" key="2">
    <source>
        <dbReference type="EMBL" id="CAF4931625.1"/>
    </source>
</evidence>
<protein>
    <submittedName>
        <fullName evidence="1">Uncharacterized protein</fullName>
    </submittedName>
</protein>
<dbReference type="EMBL" id="CAJOBP010086215">
    <property type="protein sequence ID" value="CAF4931625.1"/>
    <property type="molecule type" value="Genomic_DNA"/>
</dbReference>
<dbReference type="AlphaFoldDB" id="A0A821VF45"/>
<keyword evidence="3" id="KW-1185">Reference proteome</keyword>
<dbReference type="EMBL" id="CAJOBP010078039">
    <property type="protein sequence ID" value="CAF4905248.1"/>
    <property type="molecule type" value="Genomic_DNA"/>
</dbReference>
<sequence>DLLENLNQTVQYQILESNLRPVKDNTKLTMLKIHAQLLEVYNK</sequence>
<evidence type="ECO:0000313" key="1">
    <source>
        <dbReference type="EMBL" id="CAF4905248.1"/>
    </source>
</evidence>
<gene>
    <name evidence="1" type="ORF">UJA718_LOCUS45711</name>
    <name evidence="2" type="ORF">UJA718_LOCUS46896</name>
</gene>
<evidence type="ECO:0000313" key="3">
    <source>
        <dbReference type="Proteomes" id="UP000663873"/>
    </source>
</evidence>
<organism evidence="1 3">
    <name type="scientific">Rotaria socialis</name>
    <dbReference type="NCBI Taxonomy" id="392032"/>
    <lineage>
        <taxon>Eukaryota</taxon>
        <taxon>Metazoa</taxon>
        <taxon>Spiralia</taxon>
        <taxon>Gnathifera</taxon>
        <taxon>Rotifera</taxon>
        <taxon>Eurotatoria</taxon>
        <taxon>Bdelloidea</taxon>
        <taxon>Philodinida</taxon>
        <taxon>Philodinidae</taxon>
        <taxon>Rotaria</taxon>
    </lineage>
</organism>
<dbReference type="Proteomes" id="UP000663873">
    <property type="component" value="Unassembled WGS sequence"/>
</dbReference>
<comment type="caution">
    <text evidence="1">The sequence shown here is derived from an EMBL/GenBank/DDBJ whole genome shotgun (WGS) entry which is preliminary data.</text>
</comment>
<accession>A0A821VF45</accession>
<feature type="non-terminal residue" evidence="1">
    <location>
        <position position="1"/>
    </location>
</feature>
<proteinExistence type="predicted"/>
<name>A0A821VF45_9BILA</name>
<reference evidence="1" key="1">
    <citation type="submission" date="2021-02" db="EMBL/GenBank/DDBJ databases">
        <authorList>
            <person name="Nowell W R."/>
        </authorList>
    </citation>
    <scope>NUCLEOTIDE SEQUENCE</scope>
</reference>